<comment type="caution">
    <text evidence="3">The sequence shown here is derived from an EMBL/GenBank/DDBJ whole genome shotgun (WGS) entry which is preliminary data.</text>
</comment>
<reference evidence="3" key="2">
    <citation type="journal article" date="2023" name="Microbiol Resour">
        <title>Decontamination and Annotation of the Draft Genome Sequence of the Oomycete Lagenidium giganteum ARSEF 373.</title>
        <authorList>
            <person name="Morgan W.R."/>
            <person name="Tartar A."/>
        </authorList>
    </citation>
    <scope>NUCLEOTIDE SEQUENCE</scope>
    <source>
        <strain evidence="3">ARSEF 373</strain>
    </source>
</reference>
<feature type="domain" description="Transposase IS30-like HTH" evidence="2">
    <location>
        <begin position="7"/>
        <end position="39"/>
    </location>
</feature>
<accession>A0AAV2YTW8</accession>
<protein>
    <recommendedName>
        <fullName evidence="2">Transposase IS30-like HTH domain-containing protein</fullName>
    </recommendedName>
</protein>
<dbReference type="AlphaFoldDB" id="A0AAV2YTW8"/>
<name>A0AAV2YTW8_9STRA</name>
<feature type="non-terminal residue" evidence="3">
    <location>
        <position position="100"/>
    </location>
</feature>
<sequence length="100" mass="11471">MPRRPPLSEGEKGEIRASKRAGLSIRSIAKDLGRDPKTIRAYLRDPEGYSQRQRPGRPRKLTPRDRRRIFQLACTDGLRSAAIAKLISPHVSKWTVRREL</sequence>
<dbReference type="InterPro" id="IPR009057">
    <property type="entry name" value="Homeodomain-like_sf"/>
</dbReference>
<organism evidence="3 4">
    <name type="scientific">Lagenidium giganteum</name>
    <dbReference type="NCBI Taxonomy" id="4803"/>
    <lineage>
        <taxon>Eukaryota</taxon>
        <taxon>Sar</taxon>
        <taxon>Stramenopiles</taxon>
        <taxon>Oomycota</taxon>
        <taxon>Peronosporomycetes</taxon>
        <taxon>Pythiales</taxon>
        <taxon>Pythiaceae</taxon>
    </lineage>
</organism>
<evidence type="ECO:0000256" key="1">
    <source>
        <dbReference type="SAM" id="MobiDB-lite"/>
    </source>
</evidence>
<dbReference type="Proteomes" id="UP001146120">
    <property type="component" value="Unassembled WGS sequence"/>
</dbReference>
<dbReference type="EMBL" id="DAKRPA010000154">
    <property type="protein sequence ID" value="DAZ96846.1"/>
    <property type="molecule type" value="Genomic_DNA"/>
</dbReference>
<dbReference type="InterPro" id="IPR025246">
    <property type="entry name" value="IS30-like_HTH"/>
</dbReference>
<dbReference type="Gene3D" id="1.10.10.60">
    <property type="entry name" value="Homeodomain-like"/>
    <property type="match status" value="1"/>
</dbReference>
<evidence type="ECO:0000313" key="4">
    <source>
        <dbReference type="Proteomes" id="UP001146120"/>
    </source>
</evidence>
<feature type="region of interest" description="Disordered" evidence="1">
    <location>
        <begin position="36"/>
        <end position="66"/>
    </location>
</feature>
<evidence type="ECO:0000313" key="3">
    <source>
        <dbReference type="EMBL" id="DAZ96846.1"/>
    </source>
</evidence>
<dbReference type="SUPFAM" id="SSF46689">
    <property type="entry name" value="Homeodomain-like"/>
    <property type="match status" value="1"/>
</dbReference>
<gene>
    <name evidence="3" type="ORF">N0F65_008277</name>
</gene>
<proteinExistence type="predicted"/>
<feature type="compositionally biased region" description="Basic and acidic residues" evidence="1">
    <location>
        <begin position="36"/>
        <end position="47"/>
    </location>
</feature>
<feature type="compositionally biased region" description="Basic residues" evidence="1">
    <location>
        <begin position="54"/>
        <end position="66"/>
    </location>
</feature>
<dbReference type="Pfam" id="PF13936">
    <property type="entry name" value="HTH_38"/>
    <property type="match status" value="1"/>
</dbReference>
<keyword evidence="4" id="KW-1185">Reference proteome</keyword>
<reference evidence="3" key="1">
    <citation type="submission" date="2022-11" db="EMBL/GenBank/DDBJ databases">
        <authorList>
            <person name="Morgan W.R."/>
            <person name="Tartar A."/>
        </authorList>
    </citation>
    <scope>NUCLEOTIDE SEQUENCE</scope>
    <source>
        <strain evidence="3">ARSEF 373</strain>
    </source>
</reference>
<evidence type="ECO:0000259" key="2">
    <source>
        <dbReference type="Pfam" id="PF13936"/>
    </source>
</evidence>